<dbReference type="CDD" id="cd19091">
    <property type="entry name" value="AKR_PsAKR"/>
    <property type="match status" value="1"/>
</dbReference>
<dbReference type="PANTHER" id="PTHR43364:SF18">
    <property type="entry name" value="OXIDOREDUCTASE"/>
    <property type="match status" value="1"/>
</dbReference>
<reference evidence="4" key="1">
    <citation type="journal article" date="2011" name="J. Bacteriol.">
        <title>Complete genome sequence of NBRC 3288, a unique cellulose-nonproducing strain of Gluconacetobacter xylinus isolated from vinegar.</title>
        <authorList>
            <person name="Ogino H."/>
            <person name="Azuma Y."/>
            <person name="Hosoyama A."/>
            <person name="Nakazawa H."/>
            <person name="Matsutani M."/>
            <person name="Hasegawa A."/>
            <person name="Otsuyama K."/>
            <person name="Matsushita K."/>
            <person name="Fujita N."/>
            <person name="Shirai M."/>
        </authorList>
    </citation>
    <scope>NUCLEOTIDE SEQUENCE [LARGE SCALE GENOMIC DNA]</scope>
    <source>
        <strain evidence="4">NBRC 3288 / BCRC 11682 / LMG 1693</strain>
    </source>
</reference>
<dbReference type="SUPFAM" id="SSF51430">
    <property type="entry name" value="NAD(P)-linked oxidoreductase"/>
    <property type="match status" value="1"/>
</dbReference>
<dbReference type="GO" id="GO:0005829">
    <property type="term" value="C:cytosol"/>
    <property type="evidence" value="ECO:0007669"/>
    <property type="project" value="UniProtKB-ARBA"/>
</dbReference>
<feature type="domain" description="NADP-dependent oxidoreductase" evidence="2">
    <location>
        <begin position="75"/>
        <end position="376"/>
    </location>
</feature>
<dbReference type="InterPro" id="IPR023210">
    <property type="entry name" value="NADP_OxRdtase_dom"/>
</dbReference>
<name>G2I7J6_KOMMN</name>
<dbReference type="Proteomes" id="UP000009044">
    <property type="component" value="Chromosome"/>
</dbReference>
<dbReference type="InterPro" id="IPR020471">
    <property type="entry name" value="AKR"/>
</dbReference>
<evidence type="ECO:0000313" key="3">
    <source>
        <dbReference type="EMBL" id="BAK84093.1"/>
    </source>
</evidence>
<dbReference type="AlphaFoldDB" id="G2I7J6"/>
<dbReference type="STRING" id="634177.GLX_16810"/>
<dbReference type="Pfam" id="PF00248">
    <property type="entry name" value="Aldo_ket_red"/>
    <property type="match status" value="1"/>
</dbReference>
<gene>
    <name evidence="3" type="ordered locus">GLX_16810</name>
</gene>
<evidence type="ECO:0000259" key="2">
    <source>
        <dbReference type="Pfam" id="PF00248"/>
    </source>
</evidence>
<sequence>MDGAGHLVGPPSVRLSGCGTRMRDLPHGRSGIHHYCTPSRLRGGVPGLCALSGRRIRNMQYRQLGRSGLRISAFTLGTMTFGGKGNFAKTGNTDLAGASRQIDLCIDAGINMFDTADIYSTGVSEEILGAALKGRSADVMVTTKARFNMGPGANDAGLSRYHLVSACEASLKRLGRDHIDLYYLHEWDGQTPLDETLEALDTLTRAGKIRYAGVSNFSAWHIMKALATAERNRLIAPVSQQIYYSLQGREAEYELLPVAVDQGIGVQVWSPLAGGLLSGKYRRGKPQPEGTRQIEKWGEPPVYDIEKLYDVVDVLVSIAESRGISAAQVALAWVAQRPAVTSVLIGARTEAQLVDNLKAIDLSLTVEEISRLDEASAPPILYPFWHQASTASDRLSAADLLLLGPTLAKKKQ</sequence>
<proteinExistence type="predicted"/>
<evidence type="ECO:0000256" key="1">
    <source>
        <dbReference type="ARBA" id="ARBA00023002"/>
    </source>
</evidence>
<dbReference type="PANTHER" id="PTHR43364">
    <property type="entry name" value="NADH-SPECIFIC METHYLGLYOXAL REDUCTASE-RELATED"/>
    <property type="match status" value="1"/>
</dbReference>
<organism evidence="3 4">
    <name type="scientific">Komagataeibacter medellinensis (strain NBRC 3288 / BCRC 11682 / LMG 1693 / Kondo 51)</name>
    <name type="common">Gluconacetobacter medellinensis</name>
    <dbReference type="NCBI Taxonomy" id="634177"/>
    <lineage>
        <taxon>Bacteria</taxon>
        <taxon>Pseudomonadati</taxon>
        <taxon>Pseudomonadota</taxon>
        <taxon>Alphaproteobacteria</taxon>
        <taxon>Acetobacterales</taxon>
        <taxon>Acetobacteraceae</taxon>
        <taxon>Komagataeibacter</taxon>
    </lineage>
</organism>
<dbReference type="Gene3D" id="3.20.20.100">
    <property type="entry name" value="NADP-dependent oxidoreductase domain"/>
    <property type="match status" value="1"/>
</dbReference>
<keyword evidence="1" id="KW-0560">Oxidoreductase</keyword>
<dbReference type="EMBL" id="AP012159">
    <property type="protein sequence ID" value="BAK84093.1"/>
    <property type="molecule type" value="Genomic_DNA"/>
</dbReference>
<dbReference type="FunFam" id="3.20.20.100:FF:000004">
    <property type="entry name" value="Oxidoreductase, aldo/keto reductase"/>
    <property type="match status" value="1"/>
</dbReference>
<accession>G2I7J6</accession>
<dbReference type="GO" id="GO:0016491">
    <property type="term" value="F:oxidoreductase activity"/>
    <property type="evidence" value="ECO:0007669"/>
    <property type="project" value="UniProtKB-KW"/>
</dbReference>
<dbReference type="PRINTS" id="PR00069">
    <property type="entry name" value="ALDKETRDTASE"/>
</dbReference>
<evidence type="ECO:0000313" key="4">
    <source>
        <dbReference type="Proteomes" id="UP000009044"/>
    </source>
</evidence>
<dbReference type="PATRIC" id="fig|634177.7.peg.1923"/>
<protein>
    <submittedName>
        <fullName evidence="3">Aldo/keto reductase</fullName>
    </submittedName>
</protein>
<dbReference type="InterPro" id="IPR036812">
    <property type="entry name" value="NAD(P)_OxRdtase_dom_sf"/>
</dbReference>
<dbReference type="InterPro" id="IPR050523">
    <property type="entry name" value="AKR_Detox_Biosynth"/>
</dbReference>
<dbReference type="eggNOG" id="COG0667">
    <property type="taxonomic scope" value="Bacteria"/>
</dbReference>
<dbReference type="KEGG" id="gxy:GLX_16810"/>
<dbReference type="HOGENOM" id="CLU_023205_2_0_5"/>